<evidence type="ECO:0000256" key="4">
    <source>
        <dbReference type="ARBA" id="ARBA00025765"/>
    </source>
</evidence>
<dbReference type="Pfam" id="PF01191">
    <property type="entry name" value="RNA_pol_Rpb5_C"/>
    <property type="match status" value="1"/>
</dbReference>
<dbReference type="SUPFAM" id="SSF53036">
    <property type="entry name" value="Eukaryotic RPB5 N-terminal domain"/>
    <property type="match status" value="1"/>
</dbReference>
<dbReference type="OMA" id="VRDRGYF"/>
<dbReference type="PANTHER" id="PTHR10535">
    <property type="entry name" value="DNA-DIRECTED RNA POLYMERASES I, II, AND III SUBUNIT RPABC1"/>
    <property type="match status" value="1"/>
</dbReference>
<dbReference type="HOGENOM" id="CLU_058320_0_0_1"/>
<dbReference type="PaxDb" id="2903-EOD16322"/>
<accession>A0A0D3J9T4</accession>
<dbReference type="Gene3D" id="3.40.1340.10">
    <property type="entry name" value="RNA polymerase, Rpb5, N-terminal domain"/>
    <property type="match status" value="1"/>
</dbReference>
<feature type="domain" description="RNA polymerase subunit H/Rpb5 C-terminal" evidence="5">
    <location>
        <begin position="130"/>
        <end position="207"/>
    </location>
</feature>
<dbReference type="InterPro" id="IPR036710">
    <property type="entry name" value="RNA_pol_Rpb5_N_sf"/>
</dbReference>
<dbReference type="GO" id="GO:0003677">
    <property type="term" value="F:DNA binding"/>
    <property type="evidence" value="ECO:0007669"/>
    <property type="project" value="InterPro"/>
</dbReference>
<comment type="subcellular location">
    <subcellularLocation>
        <location evidence="1">Nucleus</location>
    </subcellularLocation>
</comment>
<reference evidence="7" key="2">
    <citation type="submission" date="2024-10" db="UniProtKB">
        <authorList>
            <consortium name="EnsemblProtists"/>
        </authorList>
    </citation>
    <scope>IDENTIFICATION</scope>
</reference>
<dbReference type="GO" id="GO:0005736">
    <property type="term" value="C:RNA polymerase I complex"/>
    <property type="evidence" value="ECO:0007669"/>
    <property type="project" value="TreeGrafter"/>
</dbReference>
<dbReference type="Gene3D" id="3.90.940.20">
    <property type="entry name" value="RPB5-like RNA polymerase subunit"/>
    <property type="match status" value="1"/>
</dbReference>
<dbReference type="PIRSF" id="PIRSF000747">
    <property type="entry name" value="RPB5"/>
    <property type="match status" value="1"/>
</dbReference>
<dbReference type="InterPro" id="IPR000783">
    <property type="entry name" value="RNA_pol_subH/Rpb5_C"/>
</dbReference>
<evidence type="ECO:0000313" key="7">
    <source>
        <dbReference type="EnsemblProtists" id="EOD20269"/>
    </source>
</evidence>
<dbReference type="Pfam" id="PF03871">
    <property type="entry name" value="RNA_pol_Rpb5_N"/>
    <property type="match status" value="1"/>
</dbReference>
<evidence type="ECO:0000256" key="2">
    <source>
        <dbReference type="ARBA" id="ARBA00023163"/>
    </source>
</evidence>
<dbReference type="GO" id="GO:0003899">
    <property type="term" value="F:DNA-directed RNA polymerase activity"/>
    <property type="evidence" value="ECO:0007669"/>
    <property type="project" value="InterPro"/>
</dbReference>
<dbReference type="FunFam" id="3.90.940.20:FF:000001">
    <property type="entry name" value="DNA-directed RNA polymerases I, II, and III subunit RPABC1"/>
    <property type="match status" value="1"/>
</dbReference>
<dbReference type="GeneID" id="17265813"/>
<dbReference type="GO" id="GO:0042797">
    <property type="term" value="P:tRNA transcription by RNA polymerase III"/>
    <property type="evidence" value="ECO:0007669"/>
    <property type="project" value="TreeGrafter"/>
</dbReference>
<dbReference type="EnsemblProtists" id="EOD16322">
    <property type="protein sequence ID" value="EOD16322"/>
    <property type="gene ID" value="EMIHUDRAFT_421838"/>
</dbReference>
<dbReference type="GO" id="GO:0005666">
    <property type="term" value="C:RNA polymerase III complex"/>
    <property type="evidence" value="ECO:0007669"/>
    <property type="project" value="TreeGrafter"/>
</dbReference>
<evidence type="ECO:0000256" key="3">
    <source>
        <dbReference type="ARBA" id="ARBA00023242"/>
    </source>
</evidence>
<dbReference type="KEGG" id="ehx:EMIHUDRAFT_430670"/>
<dbReference type="RefSeq" id="XP_005772698.1">
    <property type="nucleotide sequence ID" value="XM_005772641.1"/>
</dbReference>
<dbReference type="SUPFAM" id="SSF55287">
    <property type="entry name" value="RPB5-like RNA polymerase subunit"/>
    <property type="match status" value="1"/>
</dbReference>
<dbReference type="GO" id="GO:0005665">
    <property type="term" value="C:RNA polymerase II, core complex"/>
    <property type="evidence" value="ECO:0007669"/>
    <property type="project" value="TreeGrafter"/>
</dbReference>
<organism evidence="7 8">
    <name type="scientific">Emiliania huxleyi (strain CCMP1516)</name>
    <dbReference type="NCBI Taxonomy" id="280463"/>
    <lineage>
        <taxon>Eukaryota</taxon>
        <taxon>Haptista</taxon>
        <taxon>Haptophyta</taxon>
        <taxon>Prymnesiophyceae</taxon>
        <taxon>Isochrysidales</taxon>
        <taxon>Noelaerhabdaceae</taxon>
        <taxon>Emiliania</taxon>
    </lineage>
</organism>
<dbReference type="Proteomes" id="UP000013827">
    <property type="component" value="Unassembled WGS sequence"/>
</dbReference>
<dbReference type="InterPro" id="IPR035913">
    <property type="entry name" value="RPB5-like_sf"/>
</dbReference>
<dbReference type="KEGG" id="ehx:EMIHUDRAFT_421838"/>
<name>A0A0D3J9T4_EMIH1</name>
<dbReference type="eggNOG" id="KOG3218">
    <property type="taxonomic scope" value="Eukaryota"/>
</dbReference>
<comment type="similarity">
    <text evidence="4">Belongs to the archaeal Rpo5/eukaryotic RPB5 RNA polymerase subunit family.</text>
</comment>
<dbReference type="PANTHER" id="PTHR10535:SF0">
    <property type="entry name" value="DNA-DIRECTED RNA POLYMERASES I, II, AND III SUBUNIT RPABC1"/>
    <property type="match status" value="1"/>
</dbReference>
<dbReference type="EnsemblProtists" id="EOD20269">
    <property type="protein sequence ID" value="EOD20269"/>
    <property type="gene ID" value="EMIHUDRAFT_430670"/>
</dbReference>
<sequence length="208" mass="24106">MSDTVYRLYRVRRTIHQMLRDRHYMIDQSDIDMSEEDFARSYTGEREGLTIQAQRRDDPTDQIFVFWPTDPKVGVKPIKRYMDRMNEDDVKRAILVVQQSLTAFAKQAIVEICAQEGTILEQFQEAELLVNITEHVLVPMHVVLSREEKQTLLKRPARPAVALASRPALPPQVSDPVARYYGLQRGQVVKIVRPSETAGKYVTYRLVF</sequence>
<keyword evidence="8" id="KW-1185">Reference proteome</keyword>
<feature type="domain" description="RNA polymerase Rpb5 N-terminal" evidence="6">
    <location>
        <begin position="3"/>
        <end position="85"/>
    </location>
</feature>
<dbReference type="InterPro" id="IPR014381">
    <property type="entry name" value="Arch_Rpo5/euc_Rpb5"/>
</dbReference>
<dbReference type="GO" id="GO:0006362">
    <property type="term" value="P:transcription elongation by RNA polymerase I"/>
    <property type="evidence" value="ECO:0007669"/>
    <property type="project" value="TreeGrafter"/>
</dbReference>
<evidence type="ECO:0000259" key="5">
    <source>
        <dbReference type="Pfam" id="PF01191"/>
    </source>
</evidence>
<reference evidence="8" key="1">
    <citation type="journal article" date="2013" name="Nature">
        <title>Pan genome of the phytoplankton Emiliania underpins its global distribution.</title>
        <authorList>
            <person name="Read B.A."/>
            <person name="Kegel J."/>
            <person name="Klute M.J."/>
            <person name="Kuo A."/>
            <person name="Lefebvre S.C."/>
            <person name="Maumus F."/>
            <person name="Mayer C."/>
            <person name="Miller J."/>
            <person name="Monier A."/>
            <person name="Salamov A."/>
            <person name="Young J."/>
            <person name="Aguilar M."/>
            <person name="Claverie J.M."/>
            <person name="Frickenhaus S."/>
            <person name="Gonzalez K."/>
            <person name="Herman E.K."/>
            <person name="Lin Y.C."/>
            <person name="Napier J."/>
            <person name="Ogata H."/>
            <person name="Sarno A.F."/>
            <person name="Shmutz J."/>
            <person name="Schroeder D."/>
            <person name="de Vargas C."/>
            <person name="Verret F."/>
            <person name="von Dassow P."/>
            <person name="Valentin K."/>
            <person name="Van de Peer Y."/>
            <person name="Wheeler G."/>
            <person name="Dacks J.B."/>
            <person name="Delwiche C.F."/>
            <person name="Dyhrman S.T."/>
            <person name="Glockner G."/>
            <person name="John U."/>
            <person name="Richards T."/>
            <person name="Worden A.Z."/>
            <person name="Zhang X."/>
            <person name="Grigoriev I.V."/>
            <person name="Allen A.E."/>
            <person name="Bidle K."/>
            <person name="Borodovsky M."/>
            <person name="Bowler C."/>
            <person name="Brownlee C."/>
            <person name="Cock J.M."/>
            <person name="Elias M."/>
            <person name="Gladyshev V.N."/>
            <person name="Groth M."/>
            <person name="Guda C."/>
            <person name="Hadaegh A."/>
            <person name="Iglesias-Rodriguez M.D."/>
            <person name="Jenkins J."/>
            <person name="Jones B.M."/>
            <person name="Lawson T."/>
            <person name="Leese F."/>
            <person name="Lindquist E."/>
            <person name="Lobanov A."/>
            <person name="Lomsadze A."/>
            <person name="Malik S.B."/>
            <person name="Marsh M.E."/>
            <person name="Mackinder L."/>
            <person name="Mock T."/>
            <person name="Mueller-Roeber B."/>
            <person name="Pagarete A."/>
            <person name="Parker M."/>
            <person name="Probert I."/>
            <person name="Quesneville H."/>
            <person name="Raines C."/>
            <person name="Rensing S.A."/>
            <person name="Riano-Pachon D.M."/>
            <person name="Richier S."/>
            <person name="Rokitta S."/>
            <person name="Shiraiwa Y."/>
            <person name="Soanes D.M."/>
            <person name="van der Giezen M."/>
            <person name="Wahlund T.M."/>
            <person name="Williams B."/>
            <person name="Wilson W."/>
            <person name="Wolfe G."/>
            <person name="Wurch L.L."/>
        </authorList>
    </citation>
    <scope>NUCLEOTIDE SEQUENCE</scope>
</reference>
<dbReference type="STRING" id="2903.R1EHD1"/>
<proteinExistence type="inferred from homology"/>
<dbReference type="GeneID" id="17262482"/>
<keyword evidence="2" id="KW-0804">Transcription</keyword>
<evidence type="ECO:0000313" key="8">
    <source>
        <dbReference type="Proteomes" id="UP000013827"/>
    </source>
</evidence>
<dbReference type="FunFam" id="3.40.1340.10:FF:000001">
    <property type="entry name" value="DNA-directed RNA polymerases I, II, and III subunit RPABC1"/>
    <property type="match status" value="1"/>
</dbReference>
<dbReference type="RefSeq" id="XP_005768751.1">
    <property type="nucleotide sequence ID" value="XM_005768694.1"/>
</dbReference>
<dbReference type="AlphaFoldDB" id="A0A0D3J9T4"/>
<dbReference type="InterPro" id="IPR005571">
    <property type="entry name" value="RNA_pol_Rpb5_N"/>
</dbReference>
<protein>
    <submittedName>
        <fullName evidence="7">Uncharacterized protein</fullName>
    </submittedName>
</protein>
<evidence type="ECO:0000256" key="1">
    <source>
        <dbReference type="ARBA" id="ARBA00004123"/>
    </source>
</evidence>
<evidence type="ECO:0000259" key="6">
    <source>
        <dbReference type="Pfam" id="PF03871"/>
    </source>
</evidence>
<keyword evidence="3" id="KW-0539">Nucleus</keyword>
<dbReference type="GO" id="GO:0006366">
    <property type="term" value="P:transcription by RNA polymerase II"/>
    <property type="evidence" value="ECO:0007669"/>
    <property type="project" value="TreeGrafter"/>
</dbReference>